<dbReference type="GO" id="GO:0071555">
    <property type="term" value="P:cell wall organization"/>
    <property type="evidence" value="ECO:0007669"/>
    <property type="project" value="UniProtKB-KW"/>
</dbReference>
<dbReference type="InterPro" id="IPR051056">
    <property type="entry name" value="Glycosyl_Hydrolase_73"/>
</dbReference>
<dbReference type="RefSeq" id="WP_028460567.1">
    <property type="nucleotide sequence ID" value="NZ_FSRO01000001.1"/>
</dbReference>
<dbReference type="GO" id="GO:0004040">
    <property type="term" value="F:amidase activity"/>
    <property type="evidence" value="ECO:0007669"/>
    <property type="project" value="InterPro"/>
</dbReference>
<keyword evidence="7" id="KW-0378">Hydrolase</keyword>
<evidence type="ECO:0000256" key="9">
    <source>
        <dbReference type="ARBA" id="ARBA00023316"/>
    </source>
</evidence>
<evidence type="ECO:0000259" key="11">
    <source>
        <dbReference type="SMART" id="SM00047"/>
    </source>
</evidence>
<dbReference type="EMBL" id="FSRO01000001">
    <property type="protein sequence ID" value="SIO32878.1"/>
    <property type="molecule type" value="Genomic_DNA"/>
</dbReference>
<keyword evidence="12" id="KW-0282">Flagellum</keyword>
<comment type="subcellular location">
    <subcellularLocation>
        <location evidence="2">Periplasm</location>
    </subcellularLocation>
</comment>
<evidence type="ECO:0000256" key="2">
    <source>
        <dbReference type="ARBA" id="ARBA00004418"/>
    </source>
</evidence>
<keyword evidence="13" id="KW-1185">Reference proteome</keyword>
<evidence type="ECO:0000256" key="3">
    <source>
        <dbReference type="ARBA" id="ARBA00006880"/>
    </source>
</evidence>
<keyword evidence="6" id="KW-0574">Periplasm</keyword>
<accession>A0A1N6ILF5</accession>
<organism evidence="12 13">
    <name type="scientific">Nitrosomonas cryotolerans ATCC 49181</name>
    <dbReference type="NCBI Taxonomy" id="1131553"/>
    <lineage>
        <taxon>Bacteria</taxon>
        <taxon>Pseudomonadati</taxon>
        <taxon>Pseudomonadota</taxon>
        <taxon>Betaproteobacteria</taxon>
        <taxon>Nitrosomonadales</taxon>
        <taxon>Nitrosomonadaceae</taxon>
        <taxon>Nitrosomonas</taxon>
    </lineage>
</organism>
<gene>
    <name evidence="12" type="ORF">SAMN02743940_1902</name>
</gene>
<dbReference type="AlphaFoldDB" id="A0A1N6ILF5"/>
<evidence type="ECO:0000256" key="8">
    <source>
        <dbReference type="ARBA" id="ARBA00023295"/>
    </source>
</evidence>
<keyword evidence="12" id="KW-0969">Cilium</keyword>
<dbReference type="GO" id="GO:0071973">
    <property type="term" value="P:bacterial-type flagellum-dependent cell motility"/>
    <property type="evidence" value="ECO:0007669"/>
    <property type="project" value="TreeGrafter"/>
</dbReference>
<dbReference type="Gene3D" id="1.10.530.10">
    <property type="match status" value="1"/>
</dbReference>
<evidence type="ECO:0000256" key="1">
    <source>
        <dbReference type="ARBA" id="ARBA00002954"/>
    </source>
</evidence>
<keyword evidence="9" id="KW-0961">Cell wall biogenesis/degradation</keyword>
<evidence type="ECO:0000256" key="10">
    <source>
        <dbReference type="ARBA" id="ARBA00030835"/>
    </source>
</evidence>
<sequence length="332" mass="36353">MINSYDISGKLAIDTKNADNLRLLAKQSPDQGLKEAAKQFEALFMHMMLKSMREATSKDGLLDSQQTAFYTQMLDQQLAQSLSSKGMGIADIMVQQLTRKLSEPVTPETPISNTQAMLDVIDSGEKLISMSSENQSGLISPSIKTTDVSSSIKESNSTVQSALTGLEPAASFSSSLNQPEDFVSLLLPHARLAEQATGIPAHFMIAQAALESGWGKHEIRHADNSSSYNLFGIKAGRDWKGAVVETVTTEYINGVPQRGIEKFRAYNSFAEGFRDYANLLLNNPRYAAVIKNQDAAAFAYGLQQAGYATDPKYADKLIRILNSNTFRNHLTI</sequence>
<dbReference type="eggNOG" id="COG3951">
    <property type="taxonomic scope" value="Bacteria"/>
</dbReference>
<evidence type="ECO:0000256" key="7">
    <source>
        <dbReference type="ARBA" id="ARBA00022801"/>
    </source>
</evidence>
<comment type="similarity">
    <text evidence="3">In the N-terminal section; belongs to the FlgJ family.</text>
</comment>
<protein>
    <recommendedName>
        <fullName evidence="5">Peptidoglycan hydrolase FlgJ</fullName>
    </recommendedName>
    <alternativeName>
        <fullName evidence="10">Muramidase FlgJ</fullName>
    </alternativeName>
</protein>
<dbReference type="InterPro" id="IPR019301">
    <property type="entry name" value="Flagellar_prot_FlgJ_N"/>
</dbReference>
<dbReference type="PANTHER" id="PTHR33308:SF9">
    <property type="entry name" value="PEPTIDOGLYCAN HYDROLASE FLGJ"/>
    <property type="match status" value="1"/>
</dbReference>
<dbReference type="SMART" id="SM00047">
    <property type="entry name" value="LYZ2"/>
    <property type="match status" value="1"/>
</dbReference>
<dbReference type="GO" id="GO:0016798">
    <property type="term" value="F:hydrolase activity, acting on glycosyl bonds"/>
    <property type="evidence" value="ECO:0007669"/>
    <property type="project" value="UniProtKB-KW"/>
</dbReference>
<dbReference type="NCBIfam" id="TIGR02541">
    <property type="entry name" value="flagell_FlgJ"/>
    <property type="match status" value="1"/>
</dbReference>
<dbReference type="GO" id="GO:0044780">
    <property type="term" value="P:bacterial-type flagellum assembly"/>
    <property type="evidence" value="ECO:0007669"/>
    <property type="project" value="InterPro"/>
</dbReference>
<evidence type="ECO:0000313" key="13">
    <source>
        <dbReference type="Proteomes" id="UP000185062"/>
    </source>
</evidence>
<evidence type="ECO:0000256" key="5">
    <source>
        <dbReference type="ARBA" id="ARBA00013433"/>
    </source>
</evidence>
<comment type="similarity">
    <text evidence="4">In the C-terminal section; belongs to the glycosyl hydrolase 73 family.</text>
</comment>
<dbReference type="eggNOG" id="COG1705">
    <property type="taxonomic scope" value="Bacteria"/>
</dbReference>
<dbReference type="PRINTS" id="PR01002">
    <property type="entry name" value="FLGFLGJ"/>
</dbReference>
<feature type="domain" description="Mannosyl-glycoprotein endo-beta-N-acetylglucosamidase-like" evidence="11">
    <location>
        <begin position="174"/>
        <end position="327"/>
    </location>
</feature>
<dbReference type="Pfam" id="PF01832">
    <property type="entry name" value="Glucosaminidase"/>
    <property type="match status" value="1"/>
</dbReference>
<reference evidence="12 13" key="1">
    <citation type="submission" date="2016-12" db="EMBL/GenBank/DDBJ databases">
        <authorList>
            <person name="Song W.-J."/>
            <person name="Kurnit D.M."/>
        </authorList>
    </citation>
    <scope>NUCLEOTIDE SEQUENCE [LARGE SCALE GENOMIC DNA]</scope>
    <source>
        <strain evidence="12 13">ATCC 49181</strain>
    </source>
</reference>
<dbReference type="Pfam" id="PF10135">
    <property type="entry name" value="Rod-binding"/>
    <property type="match status" value="1"/>
</dbReference>
<keyword evidence="8" id="KW-0326">Glycosidase</keyword>
<comment type="function">
    <text evidence="1">Flagellum-specific muramidase which hydrolyzes the peptidoglycan layer to assemble the rod structure in the periplasmic space.</text>
</comment>
<proteinExistence type="inferred from homology"/>
<dbReference type="GO" id="GO:0042597">
    <property type="term" value="C:periplasmic space"/>
    <property type="evidence" value="ECO:0007669"/>
    <property type="project" value="UniProtKB-SubCell"/>
</dbReference>
<keyword evidence="12" id="KW-0966">Cell projection</keyword>
<evidence type="ECO:0000313" key="12">
    <source>
        <dbReference type="EMBL" id="SIO32878.1"/>
    </source>
</evidence>
<evidence type="ECO:0000256" key="6">
    <source>
        <dbReference type="ARBA" id="ARBA00022764"/>
    </source>
</evidence>
<dbReference type="Proteomes" id="UP000185062">
    <property type="component" value="Unassembled WGS sequence"/>
</dbReference>
<dbReference type="STRING" id="44575.SAMN05216419_1001164"/>
<dbReference type="InterPro" id="IPR013377">
    <property type="entry name" value="FlgJ"/>
</dbReference>
<dbReference type="Gene3D" id="2.10.70.40">
    <property type="entry name" value="peptidoglycan hydrolase"/>
    <property type="match status" value="1"/>
</dbReference>
<dbReference type="InterPro" id="IPR002901">
    <property type="entry name" value="MGlyc_endo_b_GlcNAc-like_dom"/>
</dbReference>
<evidence type="ECO:0000256" key="4">
    <source>
        <dbReference type="ARBA" id="ARBA00007974"/>
    </source>
</evidence>
<dbReference type="PANTHER" id="PTHR33308">
    <property type="entry name" value="PEPTIDOGLYCAN HYDROLASE FLGJ"/>
    <property type="match status" value="1"/>
</dbReference>
<name>A0A1N6ILF5_9PROT</name>